<organism evidence="1">
    <name type="scientific">Zea mays</name>
    <name type="common">Maize</name>
    <dbReference type="NCBI Taxonomy" id="4577"/>
    <lineage>
        <taxon>Eukaryota</taxon>
        <taxon>Viridiplantae</taxon>
        <taxon>Streptophyta</taxon>
        <taxon>Embryophyta</taxon>
        <taxon>Tracheophyta</taxon>
        <taxon>Spermatophyta</taxon>
        <taxon>Magnoliopsida</taxon>
        <taxon>Liliopsida</taxon>
        <taxon>Poales</taxon>
        <taxon>Poaceae</taxon>
        <taxon>PACMAD clade</taxon>
        <taxon>Panicoideae</taxon>
        <taxon>Andropogonodae</taxon>
        <taxon>Andropogoneae</taxon>
        <taxon>Tripsacinae</taxon>
        <taxon>Zea</taxon>
    </lineage>
</organism>
<name>A0A1D6MG54_MAIZE</name>
<proteinExistence type="predicted"/>
<sequence length="66" mass="7951">MAGEHCTEPQFHQIFRQRTLLPGPAFSSDAFQILKYHFFINMHEHMTHVFNPINHESFFLRKYISE</sequence>
<protein>
    <submittedName>
        <fullName evidence="1">Phospho-N-acetylmuramoyl-pentapeptide-transferase-like protein</fullName>
    </submittedName>
</protein>
<keyword evidence="1" id="KW-0808">Transferase</keyword>
<accession>A0A1D6MG54</accession>
<dbReference type="EMBL" id="CM007649">
    <property type="protein sequence ID" value="ONM28522.1"/>
    <property type="molecule type" value="Genomic_DNA"/>
</dbReference>
<gene>
    <name evidence="1" type="ORF">ZEAMMB73_Zm00001d039385</name>
</gene>
<dbReference type="AlphaFoldDB" id="A0A1D6MG54"/>
<evidence type="ECO:0000313" key="1">
    <source>
        <dbReference type="EMBL" id="ONM28522.1"/>
    </source>
</evidence>
<dbReference type="GO" id="GO:0016740">
    <property type="term" value="F:transferase activity"/>
    <property type="evidence" value="ECO:0007669"/>
    <property type="project" value="UniProtKB-KW"/>
</dbReference>
<reference evidence="1" key="1">
    <citation type="submission" date="2015-12" db="EMBL/GenBank/DDBJ databases">
        <title>Update maize B73 reference genome by single molecule sequencing technologies.</title>
        <authorList>
            <consortium name="Maize Genome Sequencing Project"/>
            <person name="Ware D."/>
        </authorList>
    </citation>
    <scope>NUCLEOTIDE SEQUENCE [LARGE SCALE GENOMIC DNA]</scope>
    <source>
        <tissue evidence="1">Seedling</tissue>
    </source>
</reference>